<accession>A0A0C9VX70</accession>
<dbReference type="AlphaFoldDB" id="A0A0C9VX70"/>
<keyword evidence="2" id="KW-1185">Reference proteome</keyword>
<evidence type="ECO:0000313" key="1">
    <source>
        <dbReference type="EMBL" id="KIJ43410.1"/>
    </source>
</evidence>
<dbReference type="EMBL" id="KN837123">
    <property type="protein sequence ID" value="KIJ43410.1"/>
    <property type="molecule type" value="Genomic_DNA"/>
</dbReference>
<name>A0A0C9VX70_SPHS4</name>
<dbReference type="OrthoDB" id="2416294at2759"/>
<dbReference type="HOGENOM" id="CLU_005726_8_0_1"/>
<gene>
    <name evidence="1" type="ORF">M422DRAFT_123623</name>
</gene>
<dbReference type="InterPro" id="IPR036397">
    <property type="entry name" value="RNaseH_sf"/>
</dbReference>
<feature type="non-terminal residue" evidence="1">
    <location>
        <position position="96"/>
    </location>
</feature>
<protein>
    <recommendedName>
        <fullName evidence="3">Tc1-like transposase DDE domain-containing protein</fullName>
    </recommendedName>
</protein>
<dbReference type="GO" id="GO:0003676">
    <property type="term" value="F:nucleic acid binding"/>
    <property type="evidence" value="ECO:0007669"/>
    <property type="project" value="InterPro"/>
</dbReference>
<organism evidence="1 2">
    <name type="scientific">Sphaerobolus stellatus (strain SS14)</name>
    <dbReference type="NCBI Taxonomy" id="990650"/>
    <lineage>
        <taxon>Eukaryota</taxon>
        <taxon>Fungi</taxon>
        <taxon>Dikarya</taxon>
        <taxon>Basidiomycota</taxon>
        <taxon>Agaricomycotina</taxon>
        <taxon>Agaricomycetes</taxon>
        <taxon>Phallomycetidae</taxon>
        <taxon>Geastrales</taxon>
        <taxon>Sphaerobolaceae</taxon>
        <taxon>Sphaerobolus</taxon>
    </lineage>
</organism>
<evidence type="ECO:0000313" key="2">
    <source>
        <dbReference type="Proteomes" id="UP000054279"/>
    </source>
</evidence>
<dbReference type="Gene3D" id="3.30.420.10">
    <property type="entry name" value="Ribonuclease H-like superfamily/Ribonuclease H"/>
    <property type="match status" value="1"/>
</dbReference>
<proteinExistence type="predicted"/>
<evidence type="ECO:0008006" key="3">
    <source>
        <dbReference type="Google" id="ProtNLM"/>
    </source>
</evidence>
<sequence length="96" mass="10995">PYFINQKSALEELILSCGHICDFYPKFHCELNFIEQYWGAAKLCYQASPHTKNIDEIEANVLASLDNVPLVQIRHYANRSAKFMDTYIKVLIGAQA</sequence>
<feature type="non-terminal residue" evidence="1">
    <location>
        <position position="1"/>
    </location>
</feature>
<dbReference type="Proteomes" id="UP000054279">
    <property type="component" value="Unassembled WGS sequence"/>
</dbReference>
<reference evidence="1 2" key="1">
    <citation type="submission" date="2014-06" db="EMBL/GenBank/DDBJ databases">
        <title>Evolutionary Origins and Diversification of the Mycorrhizal Mutualists.</title>
        <authorList>
            <consortium name="DOE Joint Genome Institute"/>
            <consortium name="Mycorrhizal Genomics Consortium"/>
            <person name="Kohler A."/>
            <person name="Kuo A."/>
            <person name="Nagy L.G."/>
            <person name="Floudas D."/>
            <person name="Copeland A."/>
            <person name="Barry K.W."/>
            <person name="Cichocki N."/>
            <person name="Veneault-Fourrey C."/>
            <person name="LaButti K."/>
            <person name="Lindquist E.A."/>
            <person name="Lipzen A."/>
            <person name="Lundell T."/>
            <person name="Morin E."/>
            <person name="Murat C."/>
            <person name="Riley R."/>
            <person name="Ohm R."/>
            <person name="Sun H."/>
            <person name="Tunlid A."/>
            <person name="Henrissat B."/>
            <person name="Grigoriev I.V."/>
            <person name="Hibbett D.S."/>
            <person name="Martin F."/>
        </authorList>
    </citation>
    <scope>NUCLEOTIDE SEQUENCE [LARGE SCALE GENOMIC DNA]</scope>
    <source>
        <strain evidence="1 2">SS14</strain>
    </source>
</reference>